<comment type="caution">
    <text evidence="2">The sequence shown here is derived from an EMBL/GenBank/DDBJ whole genome shotgun (WGS) entry which is preliminary data.</text>
</comment>
<dbReference type="Gene3D" id="1.20.120.450">
    <property type="entry name" value="dinb family like domain"/>
    <property type="match status" value="1"/>
</dbReference>
<dbReference type="AlphaFoldDB" id="A0A072NQW4"/>
<dbReference type="EMBL" id="JJRY01000003">
    <property type="protein sequence ID" value="KEF39303.1"/>
    <property type="molecule type" value="Genomic_DNA"/>
</dbReference>
<gene>
    <name evidence="2" type="ORF">M670_01065</name>
</gene>
<dbReference type="InterPro" id="IPR034660">
    <property type="entry name" value="DinB/YfiT-like"/>
</dbReference>
<proteinExistence type="predicted"/>
<organism evidence="2 3">
    <name type="scientific">Schinkia azotoformans MEV2011</name>
    <dbReference type="NCBI Taxonomy" id="1348973"/>
    <lineage>
        <taxon>Bacteria</taxon>
        <taxon>Bacillati</taxon>
        <taxon>Bacillota</taxon>
        <taxon>Bacilli</taxon>
        <taxon>Bacillales</taxon>
        <taxon>Bacillaceae</taxon>
        <taxon>Calidifontibacillus/Schinkia group</taxon>
        <taxon>Schinkia</taxon>
    </lineage>
</organism>
<dbReference type="Proteomes" id="UP000027936">
    <property type="component" value="Unassembled WGS sequence"/>
</dbReference>
<sequence>MSELIKRQFEFTRRAILKDIENASEKNFDVQPEGFNNNVHWQLGHVLVAAENFLFGPSGQLPEEYGKLFGYGSKPSAWEEDVPSVATLVEQLKEQLNRIKELPDHHFDEKLPEPVIGNTTYGELASFTAFHEANHSGQIHAMVRLLG</sequence>
<evidence type="ECO:0000259" key="1">
    <source>
        <dbReference type="Pfam" id="PF12867"/>
    </source>
</evidence>
<dbReference type="InterPro" id="IPR024775">
    <property type="entry name" value="DinB-like"/>
</dbReference>
<evidence type="ECO:0000313" key="2">
    <source>
        <dbReference type="EMBL" id="KEF39303.1"/>
    </source>
</evidence>
<dbReference type="PATRIC" id="fig|1348973.3.peg.1036"/>
<protein>
    <recommendedName>
        <fullName evidence="1">DinB-like domain-containing protein</fullName>
    </recommendedName>
</protein>
<accession>A0A072NQW4</accession>
<reference evidence="2 3" key="1">
    <citation type="submission" date="2014-04" db="EMBL/GenBank/DDBJ databases">
        <title>Draft genome sequence of Bacillus azotoformans MEV2011, a (co-) denitrifying strain unable to grow in the presence of oxygen.</title>
        <authorList>
            <person name="Nielsen M."/>
            <person name="Schreiber L."/>
            <person name="Finster K."/>
            <person name="Schramm A."/>
        </authorList>
    </citation>
    <scope>NUCLEOTIDE SEQUENCE [LARGE SCALE GENOMIC DNA]</scope>
    <source>
        <strain evidence="2 3">MEV2011</strain>
    </source>
</reference>
<dbReference type="SUPFAM" id="SSF109854">
    <property type="entry name" value="DinB/YfiT-like putative metalloenzymes"/>
    <property type="match status" value="1"/>
</dbReference>
<feature type="domain" description="DinB-like" evidence="1">
    <location>
        <begin position="8"/>
        <end position="139"/>
    </location>
</feature>
<name>A0A072NQW4_SCHAZ</name>
<dbReference type="Pfam" id="PF12867">
    <property type="entry name" value="DinB_2"/>
    <property type="match status" value="1"/>
</dbReference>
<evidence type="ECO:0000313" key="3">
    <source>
        <dbReference type="Proteomes" id="UP000027936"/>
    </source>
</evidence>
<dbReference type="OrthoDB" id="4295522at2"/>
<dbReference type="RefSeq" id="WP_035193880.1">
    <property type="nucleotide sequence ID" value="NZ_JJRY01000003.1"/>
</dbReference>